<dbReference type="Gene3D" id="3.40.50.1100">
    <property type="match status" value="2"/>
</dbReference>
<name>A0A1Q9CNY1_SYMMI</name>
<feature type="region of interest" description="Disordered" evidence="1">
    <location>
        <begin position="1364"/>
        <end position="1396"/>
    </location>
</feature>
<dbReference type="Pfam" id="PF00291">
    <property type="entry name" value="PALP"/>
    <property type="match status" value="1"/>
</dbReference>
<dbReference type="SUPFAM" id="SSF64268">
    <property type="entry name" value="PX domain"/>
    <property type="match status" value="1"/>
</dbReference>
<reference evidence="4 5" key="1">
    <citation type="submission" date="2016-02" db="EMBL/GenBank/DDBJ databases">
        <title>Genome analysis of coral dinoflagellate symbionts highlights evolutionary adaptations to a symbiotic lifestyle.</title>
        <authorList>
            <person name="Aranda M."/>
            <person name="Li Y."/>
            <person name="Liew Y.J."/>
            <person name="Baumgarten S."/>
            <person name="Simakov O."/>
            <person name="Wilson M."/>
            <person name="Piel J."/>
            <person name="Ashoor H."/>
            <person name="Bougouffa S."/>
            <person name="Bajic V.B."/>
            <person name="Ryu T."/>
            <person name="Ravasi T."/>
            <person name="Bayer T."/>
            <person name="Micklem G."/>
            <person name="Kim H."/>
            <person name="Bhak J."/>
            <person name="Lajeunesse T.C."/>
            <person name="Voolstra C.R."/>
        </authorList>
    </citation>
    <scope>NUCLEOTIDE SEQUENCE [LARGE SCALE GENOMIC DNA]</scope>
    <source>
        <strain evidence="4 5">CCMP2467</strain>
    </source>
</reference>
<dbReference type="InterPro" id="IPR001683">
    <property type="entry name" value="PX_dom"/>
</dbReference>
<dbReference type="InterPro" id="IPR036052">
    <property type="entry name" value="TrpB-like_PALP_sf"/>
</dbReference>
<feature type="region of interest" description="Disordered" evidence="1">
    <location>
        <begin position="2278"/>
        <end position="2303"/>
    </location>
</feature>
<comment type="caution">
    <text evidence="4">The sequence shown here is derived from an EMBL/GenBank/DDBJ whole genome shotgun (WGS) entry which is preliminary data.</text>
</comment>
<dbReference type="InterPro" id="IPR036871">
    <property type="entry name" value="PX_dom_sf"/>
</dbReference>
<evidence type="ECO:0000259" key="3">
    <source>
        <dbReference type="PROSITE" id="PS50195"/>
    </source>
</evidence>
<dbReference type="Pfam" id="PF00557">
    <property type="entry name" value="Peptidase_M24"/>
    <property type="match status" value="1"/>
</dbReference>
<feature type="compositionally biased region" description="Acidic residues" evidence="1">
    <location>
        <begin position="2716"/>
        <end position="2734"/>
    </location>
</feature>
<accession>A0A1Q9CNY1</accession>
<keyword evidence="5" id="KW-1185">Reference proteome</keyword>
<dbReference type="SUPFAM" id="SSF53686">
    <property type="entry name" value="Tryptophan synthase beta subunit-like PLP-dependent enzymes"/>
    <property type="match status" value="1"/>
</dbReference>
<dbReference type="Gene3D" id="3.90.230.10">
    <property type="entry name" value="Creatinase/methionine aminopeptidase superfamily"/>
    <property type="match status" value="1"/>
</dbReference>
<sequence length="3284" mass="360872">MHSTRAAEKQKTLPLLPSSVQYITVPFQLPKLPRTYYWGNEENNVVQERRRLLQEFLRQLFYQPEILSDTEESLLRFLCMPKAYADFESGIDKVCEVLGLLSQSCRLGLELQSRRLFARHLRRLEAKLAGWTLCDASRLVPEQRLVKSSAELAVLRRAAEICAAGVRAGQAALNLTVDSVDDKYPAYPPFVCAGQNGCLGHYTGSGGSLLREGELLFLEIGGCYERYHAAMMRSCYVGTRLPAVLASAEEAVAKAMEIAMAAMKPGVLAKEVDAKAREVLGSLGADWGEAQFFKMDPGSDQVFQEGMVIHLIPWVQVQGHGGVGLSDTVLVTQSGAKSLFDCRDLPRRIHLIPPPAHRPFGPEEARKVRSVLGLEPTPLVKISDGFPGVAAVYVKDESKRMGLQAFKVVGGAYAMLRFMCKRLAQPVPETRDQVKAVQELYQERFGATTFVTCTDGLAFRQGREKGWVVLQDTTAPGYTEIPEWIMQGYTAMVDESVDESSDMPKPSHVLLQMGVGSMAAAVVGYFRARFGESCPKFLVIEPWNAACGFASARAGELQSVGGDLETMVAGLACGVPSSLAWPILWEHCSAFLRFRDDLAGNGMRLLHRYGLEAGECGGAGAGVLQYLMQSSSCASLREDVGLGPESVVFFINTEGATDPANYKQQLTLPDVEGSGLLEVALGKSSQATKRQRQSLYETTSEPEGFRPLQDSKVESVLLAVLQDTGMQRPKETILVPGACAPALQLEDLLRHSGDARKSSQRCKLHSKAVAFRLGEQALHQLQDDNDGKKHAPPVVSWRQLLISLQVSRDPLAGQGAAYEKRCLDSYKQNLSPLGRSSATIHYQIQQSFAAVLWTDDRDHLKQGVRALGLAQVALDLVRQEKLLSTTFFQTVIFFVLNFAKDQRGPYELMRCRAVLQDWSTRDFLVDLVHTKGKAALQKATHIANAIAAFAGPDQDVLSSRLCDACVLSRRMLATEVFLSDGEQAEPLGARLAKEQGTLAGLKACLRCHCHASIKALEKALESSPEVAALLADWIHAYSSNDGANPGGFARAVRNSDKLREQFSEFQKLDEATASLGTMSYAPQRFGTLMQVATCIVKNIRPIFDMLAELKVGKNKLSSWAGKLLRNCFRADRLILFALISEFSETATKYSRAFDNVKEQGRSISNISRTAHLIDSLEARLRQLFSFRDKEGALQKPLVLQDAYNGHLQRVKETWNFFHTRKLLVQGEMVFYSAGLGSEEMAVWVARQLGVLQNILNLYIQGVRAEYDDLLASALSPFDIHHWRTSGVLNLDDMWREVMAHWGDKLPELGRAVRALMKSRLDGGEIGQVVAEHRQNGAYVLVPSEMAHRIQRQYRVMFGEKGNAQRTQLELPRRAVPKKKKPESTEPSTSVAANDPETLALEQVAAASSTASRSERQKTLQAELERYAARKRKVLAEDALGPGEGPAAKKLRDHRRRARLTSERLQQHQVQKLASIVDKEGPPASETVVVLRKACEDIQVTLAALGARCVLWGECVSADLIEAATQVMRSKHVIWLAADAATEMEAVKGKLCTFAVGMRLIGGAVAGPEWWKASKAQKRLLPAFVELSGQLWTGAVEVHVHKSAVHTAHEAMLGGTLSACLKGAAAVGRMTRWVTHRKWKDVRQKTAYIIMTESQIKEEKKRIHRPRGQLVSAARFLAICSWGRIFFLCCAAPDSVGHWIWKVFCKQQATGVGAGRPLEGIGASKAQHGSEMCGLLRSPVPTAASCRCAIHNSVGESAVVMLTRFKVVLLSAGSCAAMGGKRKSDAHAAGTADISAFCTGKKACVSTALVPACSAVSPADGPLVAVAKVLMETLEKDIATQILAPMMPEFEFWDAQAYVPLSKGGILPLSAELYREKIAVDRELTCMTTLREAIEHVDMLPLFGAIVNFHDRFFDREPENLRKWNTLISVRSESMPYPNEYEVLNGSIWRFAFLYGYARSLSLDTDDLRDRYRAAARSFPVKFQWATDSSLIRQRVQEDQNLKSARELAGLPIHRLSRVVVHIQKELKDAGKACKPEDIHKYLNEVKWSSADGKEFSKSGVASAVKIQGRLTEKSMRLLDAMESYAGNGKHPFSTLSALDVCCQKTNVRDSDLAGRLLEFCLEAIFVRLLRGNAKIQEGGREMVRTQCVVFLGIRRILHFLQEKLGFQCWLSFLAFHESQPRGTTLTHARDLVPDEGLPAAKLGSEKLCRESLAMLMDGAADEALEEALQGNPHMNAEDLLSTAALEGILMWKQIQELRAGEERERLLSAASAAASAAPSAVPAAAASSDVDAETGGPRRASEEVTVVEEEVAEVPKPSWTKFFPDLIIPDSMAETFSGRDETVLAKLHQFASARPVSAERGVQSTVTFCETPRTDMQHFLQHHAMLSSRNQDDRVVFVYDCKAHNDKFSERYPTRPFFLLPPLDESHLAKCLNAAVPEDRDMFVILDGRRLEAANKFKKAINKSPKWKGTASFMVRLCYDNQEFGSGGFASTRMRSSIGALPEPIETVMVLAGKSVELECTDRKYLNLPGNSFTRSFSGIHMRSSEEHNVRIPKSVMAAVQKDLSVQGDGSAAGSGAKADAASTAFGSEPDSEGLAWFPWTCEEGVYLEMLNFWARAQQTVIVSMTAGYGQLELACVRTQTQCVALTLNATHRQVLLQRLILVVMVQTLRGSTDFTGQRNMAVHPVQEPSETVAATAPPGPAAATPTAAPPAADMPEVDDSGADSSDGEGESEEAAVQKFASDSGMPHEQVYSDSIPTAELEFQHERGPSAELAAKDCCIAVGSVKIDLTNADREVATHQQVSADSLEKVVLHIGRQMSKGKCPCLSEAEWLCKHRAALEKSWARIRCHPRSIGAKVVKTKKTKSAGEGRAPSAVDAGGEKSKKGKKKSRRAGELTVTSSTKLRNCAGILTRFFKEQCHGRQPDATFNRVTVFPKATVGASGLNIFEPHARQQGMMTGGKDSQLWSWTGATQTRGKEGEAFSFHGKAWAVERVLQGRVCKLRCCSIRLSVLVQAVFFDPRLPHTVTQKSWCIIADFLEGKFAKGSEELASLGFQENPKKAGSAAYKRYEAYKGARNLVAVAMLMLSCMLSVFFGNVAIHVFMDLEHDRVRKHLQCPDAEYAMQEQTLLKTGPQAKRELPAEEAVVRAEDAPPKKVPKLQRTRRVQATDEADEQDFAEQIGGRSGERCSQSSSFDDLDAWLPGGPVIAHVRHNSATTEFSCKFTRAGHYIVITEKDAASGQYRISDPNSCDEAQAHGSRSELSSECDLVGFIRIFPRSLAGSLLV</sequence>
<feature type="transmembrane region" description="Helical" evidence="2">
    <location>
        <begin position="3077"/>
        <end position="3102"/>
    </location>
</feature>
<dbReference type="PANTHER" id="PTHR42937">
    <property type="match status" value="1"/>
</dbReference>
<dbReference type="GO" id="GO:0035091">
    <property type="term" value="F:phosphatidylinositol binding"/>
    <property type="evidence" value="ECO:0007669"/>
    <property type="project" value="InterPro"/>
</dbReference>
<evidence type="ECO:0000313" key="4">
    <source>
        <dbReference type="EMBL" id="OLP84630.1"/>
    </source>
</evidence>
<feature type="region of interest" description="Disordered" evidence="1">
    <location>
        <begin position="2688"/>
        <end position="2751"/>
    </location>
</feature>
<proteinExistence type="predicted"/>
<feature type="compositionally biased region" description="Low complexity" evidence="1">
    <location>
        <begin position="2278"/>
        <end position="2289"/>
    </location>
</feature>
<feature type="domain" description="PX" evidence="3">
    <location>
        <begin position="1"/>
        <end position="84"/>
    </location>
</feature>
<evidence type="ECO:0000313" key="5">
    <source>
        <dbReference type="Proteomes" id="UP000186817"/>
    </source>
</evidence>
<organism evidence="4 5">
    <name type="scientific">Symbiodinium microadriaticum</name>
    <name type="common">Dinoflagellate</name>
    <name type="synonym">Zooxanthella microadriatica</name>
    <dbReference type="NCBI Taxonomy" id="2951"/>
    <lineage>
        <taxon>Eukaryota</taxon>
        <taxon>Sar</taxon>
        <taxon>Alveolata</taxon>
        <taxon>Dinophyceae</taxon>
        <taxon>Suessiales</taxon>
        <taxon>Symbiodiniaceae</taxon>
        <taxon>Symbiodinium</taxon>
    </lineage>
</organism>
<dbReference type="CDD" id="cd06093">
    <property type="entry name" value="PX_domain"/>
    <property type="match status" value="1"/>
</dbReference>
<dbReference type="Gene3D" id="3.30.1520.10">
    <property type="entry name" value="Phox-like domain"/>
    <property type="match status" value="1"/>
</dbReference>
<keyword evidence="2" id="KW-1133">Transmembrane helix</keyword>
<dbReference type="GO" id="GO:0016829">
    <property type="term" value="F:lyase activity"/>
    <property type="evidence" value="ECO:0007669"/>
    <property type="project" value="UniProtKB-KW"/>
</dbReference>
<evidence type="ECO:0000256" key="1">
    <source>
        <dbReference type="SAM" id="MobiDB-lite"/>
    </source>
</evidence>
<dbReference type="InterPro" id="IPR000994">
    <property type="entry name" value="Pept_M24"/>
</dbReference>
<dbReference type="SUPFAM" id="SSF55920">
    <property type="entry name" value="Creatinase/aminopeptidase"/>
    <property type="match status" value="1"/>
</dbReference>
<feature type="region of interest" description="Disordered" evidence="1">
    <location>
        <begin position="3147"/>
        <end position="3190"/>
    </location>
</feature>
<keyword evidence="2" id="KW-0812">Transmembrane</keyword>
<dbReference type="PROSITE" id="PS50195">
    <property type="entry name" value="PX"/>
    <property type="match status" value="1"/>
</dbReference>
<gene>
    <name evidence="4" type="primary">ygeX</name>
    <name evidence="4" type="ORF">AK812_SmicGene34477</name>
</gene>
<dbReference type="EMBL" id="LSRX01001027">
    <property type="protein sequence ID" value="OLP84630.1"/>
    <property type="molecule type" value="Genomic_DNA"/>
</dbReference>
<feature type="compositionally biased region" description="Low complexity" evidence="1">
    <location>
        <begin position="2694"/>
        <end position="2712"/>
    </location>
</feature>
<dbReference type="Proteomes" id="UP000186817">
    <property type="component" value="Unassembled WGS sequence"/>
</dbReference>
<feature type="compositionally biased region" description="Basic residues" evidence="1">
    <location>
        <begin position="3154"/>
        <end position="3163"/>
    </location>
</feature>
<keyword evidence="2" id="KW-0472">Membrane</keyword>
<dbReference type="OrthoDB" id="412570at2759"/>
<keyword evidence="4" id="KW-0456">Lyase</keyword>
<evidence type="ECO:0000256" key="2">
    <source>
        <dbReference type="SAM" id="Phobius"/>
    </source>
</evidence>
<dbReference type="CDD" id="cd01066">
    <property type="entry name" value="APP_MetAP"/>
    <property type="match status" value="1"/>
</dbReference>
<dbReference type="InterPro" id="IPR036005">
    <property type="entry name" value="Creatinase/aminopeptidase-like"/>
</dbReference>
<dbReference type="InterPro" id="IPR001926">
    <property type="entry name" value="TrpB-like_PALP"/>
</dbReference>
<dbReference type="PANTHER" id="PTHR42937:SF1">
    <property type="entry name" value="DIAMINOPROPIONATE AMMONIA-LYASE"/>
    <property type="match status" value="1"/>
</dbReference>
<protein>
    <submittedName>
        <fullName evidence="4">Diaminopropionate ammonia-lyase</fullName>
    </submittedName>
</protein>
<feature type="region of interest" description="Disordered" evidence="1">
    <location>
        <begin position="2857"/>
        <end position="2896"/>
    </location>
</feature>